<gene>
    <name evidence="1" type="ORF">THAOC_00801</name>
</gene>
<protein>
    <recommendedName>
        <fullName evidence="3">Reverse transcriptase Ty1/copia-type domain-containing protein</fullName>
    </recommendedName>
</protein>
<dbReference type="EMBL" id="AGNL01000976">
    <property type="protein sequence ID" value="EJK77372.1"/>
    <property type="molecule type" value="Genomic_DNA"/>
</dbReference>
<evidence type="ECO:0000313" key="1">
    <source>
        <dbReference type="EMBL" id="EJK77372.1"/>
    </source>
</evidence>
<comment type="caution">
    <text evidence="1">The sequence shown here is derived from an EMBL/GenBank/DDBJ whole genome shotgun (WGS) entry which is preliminary data.</text>
</comment>
<reference evidence="1 2" key="1">
    <citation type="journal article" date="2012" name="Genome Biol.">
        <title>Genome and low-iron response of an oceanic diatom adapted to chronic iron limitation.</title>
        <authorList>
            <person name="Lommer M."/>
            <person name="Specht M."/>
            <person name="Roy A.S."/>
            <person name="Kraemer L."/>
            <person name="Andreson R."/>
            <person name="Gutowska M.A."/>
            <person name="Wolf J."/>
            <person name="Bergner S.V."/>
            <person name="Schilhabel M.B."/>
            <person name="Klostermeier U.C."/>
            <person name="Beiko R.G."/>
            <person name="Rosenstiel P."/>
            <person name="Hippler M."/>
            <person name="Laroche J."/>
        </authorList>
    </citation>
    <scope>NUCLEOTIDE SEQUENCE [LARGE SCALE GENOMIC DNA]</scope>
    <source>
        <strain evidence="1 2">CCMP1005</strain>
    </source>
</reference>
<name>K0TR88_THAOC</name>
<sequence length="247" mass="27692">MTDILVISDNAESVLRNELGSGFEKFGLKEESIGPPAQYLGGKLSLVETSNNTKAWQFSSSQYVQEAVHNVEKYLAELRQTGFYRASVSLLCRPTIVPRLTQSGHKPGAREVDEADAAFYHSLIGMLRWIVELGRVDICIEVSLLLSHHLVLPRRGHFDQALHIFGYLRAHHNAAMVFDPAEWNVPATDFQKQDWNYSVYGCDGLTEELPDDMSKPLGKSRANDWWICSTNCEEASSEALPEGSLTY</sequence>
<dbReference type="eggNOG" id="KOG0017">
    <property type="taxonomic scope" value="Eukaryota"/>
</dbReference>
<organism evidence="1 2">
    <name type="scientific">Thalassiosira oceanica</name>
    <name type="common">Marine diatom</name>
    <dbReference type="NCBI Taxonomy" id="159749"/>
    <lineage>
        <taxon>Eukaryota</taxon>
        <taxon>Sar</taxon>
        <taxon>Stramenopiles</taxon>
        <taxon>Ochrophyta</taxon>
        <taxon>Bacillariophyta</taxon>
        <taxon>Coscinodiscophyceae</taxon>
        <taxon>Thalassiosirophycidae</taxon>
        <taxon>Thalassiosirales</taxon>
        <taxon>Thalassiosiraceae</taxon>
        <taxon>Thalassiosira</taxon>
    </lineage>
</organism>
<proteinExistence type="predicted"/>
<keyword evidence="2" id="KW-1185">Reference proteome</keyword>
<dbReference type="Proteomes" id="UP000266841">
    <property type="component" value="Unassembled WGS sequence"/>
</dbReference>
<dbReference type="AlphaFoldDB" id="K0TR88"/>
<evidence type="ECO:0008006" key="3">
    <source>
        <dbReference type="Google" id="ProtNLM"/>
    </source>
</evidence>
<dbReference type="OrthoDB" id="420989at2759"/>
<accession>K0TR88</accession>
<evidence type="ECO:0000313" key="2">
    <source>
        <dbReference type="Proteomes" id="UP000266841"/>
    </source>
</evidence>